<feature type="active site" description="Proton donor/acceptor" evidence="10">
    <location>
        <position position="272"/>
    </location>
</feature>
<dbReference type="GO" id="GO:0006508">
    <property type="term" value="P:proteolysis"/>
    <property type="evidence" value="ECO:0007669"/>
    <property type="project" value="UniProtKB-UniRule"/>
</dbReference>
<dbReference type="PANTHER" id="PTHR34217:SF1">
    <property type="entry name" value="CARBOXYPEPTIDASE 1"/>
    <property type="match status" value="1"/>
</dbReference>
<organism evidence="12 13">
    <name type="scientific">Brevibacillus reuszeri</name>
    <dbReference type="NCBI Taxonomy" id="54915"/>
    <lineage>
        <taxon>Bacteria</taxon>
        <taxon>Bacillati</taxon>
        <taxon>Bacillota</taxon>
        <taxon>Bacilli</taxon>
        <taxon>Bacillales</taxon>
        <taxon>Paenibacillaceae</taxon>
        <taxon>Brevibacillus</taxon>
    </lineage>
</organism>
<comment type="catalytic activity">
    <reaction evidence="6 8">
        <text>Release of a C-terminal amino acid with broad specificity, except for -Pro.</text>
        <dbReference type="EC" id="3.4.17.19"/>
    </reaction>
</comment>
<reference evidence="13" key="1">
    <citation type="submission" date="2015-07" db="EMBL/GenBank/DDBJ databases">
        <title>Genome sequencing project for genomic taxonomy and phylogenomics of Bacillus-like bacteria.</title>
        <authorList>
            <person name="Liu B."/>
            <person name="Wang J."/>
            <person name="Zhu Y."/>
            <person name="Liu G."/>
            <person name="Chen Q."/>
            <person name="Chen Z."/>
            <person name="Lan J."/>
            <person name="Che J."/>
            <person name="Ge C."/>
            <person name="Shi H."/>
            <person name="Pan Z."/>
            <person name="Liu X."/>
        </authorList>
    </citation>
    <scope>NUCLEOTIDE SEQUENCE [LARGE SCALE GENOMIC DNA]</scope>
    <source>
        <strain evidence="13">DSM 9887</strain>
    </source>
</reference>
<evidence type="ECO:0000256" key="3">
    <source>
        <dbReference type="ARBA" id="ARBA00022723"/>
    </source>
</evidence>
<dbReference type="SUPFAM" id="SSF55486">
    <property type="entry name" value="Metalloproteases ('zincins'), catalytic domain"/>
    <property type="match status" value="1"/>
</dbReference>
<dbReference type="GO" id="GO:0008270">
    <property type="term" value="F:zinc ion binding"/>
    <property type="evidence" value="ECO:0007669"/>
    <property type="project" value="UniProtKB-ARBA"/>
</dbReference>
<evidence type="ECO:0000256" key="10">
    <source>
        <dbReference type="PIRSR" id="PIRSR006615-2"/>
    </source>
</evidence>
<dbReference type="PATRIC" id="fig|54915.3.peg.2074"/>
<reference evidence="12" key="2">
    <citation type="submission" date="2015-07" db="EMBL/GenBank/DDBJ databases">
        <title>MeaNS - Measles Nucleotide Surveillance Program.</title>
        <authorList>
            <person name="Tran T."/>
            <person name="Druce J."/>
        </authorList>
    </citation>
    <scope>NUCLEOTIDE SEQUENCE</scope>
    <source>
        <strain evidence="12">DSM 9887</strain>
    </source>
</reference>
<protein>
    <recommendedName>
        <fullName evidence="8">Metal-dependent carboxypeptidase</fullName>
        <ecNumber evidence="8">3.4.17.19</ecNumber>
    </recommendedName>
</protein>
<sequence length="507" mass="58395">MTSSVLEKQVSAFRELAKKIVSYGHTLAVLDWDMRVNGPSKGMESRAEMIGIMSGEHFKLLTSKEMEGYLADLIEPDTLASLDPVTRGSVLECKKEFEKNQKIPVDRYQENVVLTTQSATVWEQARAKNDFAMFRPYLEKVVAMQIEFIDYWGKKGDNVYDTLLGHYETGMTVSQLDKMFGLLREKTVPLLQAISNSAHQPDTSFLTKFFDEKQQEEFGRRIIAKLGYDFQAGRLDRSVHPFCTTFGSRDVRITTRFDPHFFNMALFGTIHEAGHAMYEQNISPDLFGTLLGTGTSMGIHESQSRFWENVVGRSRPFWNHFYKDLTSEFPTQFADVDTKQFYRGVNQVKPSLIRVEADELTYNLHIMIRYEIEKGLINKTYEVADLPEIWKQKMSDYLGIEVPTDKEGVLQDVHWSSGLFGYFPTYSLGNVYSAQFLHTLKKAITNFDEHIENGEFTPIRSWLVDKIYQYGKLKSPNELLQDVTGELANASYLVEYLENKYKSIYQL</sequence>
<dbReference type="OrthoDB" id="9772308at2"/>
<comment type="caution">
    <text evidence="12">The sequence shown here is derived from an EMBL/GenBank/DDBJ whole genome shotgun (WGS) entry which is preliminary data.</text>
</comment>
<comment type="function">
    <text evidence="8">Broad specificity carboxypetidase that releases amino acids sequentially from the C-terminus, including neutral, aromatic, polar and basic residues.</text>
</comment>
<evidence type="ECO:0000256" key="4">
    <source>
        <dbReference type="ARBA" id="ARBA00022801"/>
    </source>
</evidence>
<dbReference type="PRINTS" id="PR00998">
    <property type="entry name" value="CRBOXYPTASET"/>
</dbReference>
<evidence type="ECO:0000256" key="5">
    <source>
        <dbReference type="ARBA" id="ARBA00023049"/>
    </source>
</evidence>
<reference evidence="11 14" key="3">
    <citation type="submission" date="2019-06" db="EMBL/GenBank/DDBJ databases">
        <title>Whole genome shotgun sequence of Brevibacillus reuszeri NBRC 15719.</title>
        <authorList>
            <person name="Hosoyama A."/>
            <person name="Uohara A."/>
            <person name="Ohji S."/>
            <person name="Ichikawa N."/>
        </authorList>
    </citation>
    <scope>NUCLEOTIDE SEQUENCE [LARGE SCALE GENOMIC DNA]</scope>
    <source>
        <strain evidence="11 14">NBRC 15719</strain>
    </source>
</reference>
<dbReference type="EMBL" id="BJON01000032">
    <property type="protein sequence ID" value="GED72628.1"/>
    <property type="molecule type" value="Genomic_DNA"/>
</dbReference>
<dbReference type="CDD" id="cd06460">
    <property type="entry name" value="M32_Taq"/>
    <property type="match status" value="1"/>
</dbReference>
<evidence type="ECO:0000256" key="6">
    <source>
        <dbReference type="ARBA" id="ARBA00052755"/>
    </source>
</evidence>
<feature type="binding site" evidence="9">
    <location>
        <position position="271"/>
    </location>
    <ligand>
        <name>Zn(2+)</name>
        <dbReference type="ChEBI" id="CHEBI:29105"/>
        <note>catalytic</note>
    </ligand>
</feature>
<keyword evidence="9" id="KW-0862">Zinc</keyword>
<evidence type="ECO:0000256" key="9">
    <source>
        <dbReference type="PIRSR" id="PIRSR006615-1"/>
    </source>
</evidence>
<dbReference type="Proteomes" id="UP000319578">
    <property type="component" value="Unassembled WGS sequence"/>
</dbReference>
<dbReference type="Gene3D" id="1.10.1370.30">
    <property type="match status" value="1"/>
</dbReference>
<feature type="binding site" evidence="9">
    <location>
        <position position="275"/>
    </location>
    <ligand>
        <name>Zn(2+)</name>
        <dbReference type="ChEBI" id="CHEBI:29105"/>
        <note>catalytic</note>
    </ligand>
</feature>
<keyword evidence="14" id="KW-1185">Reference proteome</keyword>
<evidence type="ECO:0000256" key="8">
    <source>
        <dbReference type="PIRNR" id="PIRNR006615"/>
    </source>
</evidence>
<keyword evidence="2 8" id="KW-0645">Protease</keyword>
<gene>
    <name evidence="12" type="ORF">ADS79_15370</name>
    <name evidence="11" type="ORF">BRE01_63300</name>
</gene>
<comment type="cofactor">
    <cofactor evidence="9">
        <name>Zn(2+)</name>
        <dbReference type="ChEBI" id="CHEBI:29105"/>
    </cofactor>
    <text evidence="9">Binds 1 zinc ion per subunit.</text>
</comment>
<comment type="similarity">
    <text evidence="7 8">Belongs to the peptidase M32 family.</text>
</comment>
<dbReference type="EMBL" id="LGIQ01000009">
    <property type="protein sequence ID" value="KNB70338.1"/>
    <property type="molecule type" value="Genomic_DNA"/>
</dbReference>
<name>A0A0K9YNQ1_9BACL</name>
<dbReference type="RefSeq" id="WP_049739308.1">
    <property type="nucleotide sequence ID" value="NZ_BJON01000032.1"/>
</dbReference>
<keyword evidence="5 8" id="KW-0482">Metalloprotease</keyword>
<dbReference type="Pfam" id="PF02074">
    <property type="entry name" value="Peptidase_M32"/>
    <property type="match status" value="1"/>
</dbReference>
<dbReference type="AlphaFoldDB" id="A0A0K9YNQ1"/>
<evidence type="ECO:0000256" key="1">
    <source>
        <dbReference type="ARBA" id="ARBA00022645"/>
    </source>
</evidence>
<evidence type="ECO:0000313" key="12">
    <source>
        <dbReference type="EMBL" id="KNB70338.1"/>
    </source>
</evidence>
<keyword evidence="3 8" id="KW-0479">Metal-binding</keyword>
<dbReference type="PIRSF" id="PIRSF006615">
    <property type="entry name" value="Zn_crbxpep_Taq"/>
    <property type="match status" value="1"/>
</dbReference>
<dbReference type="PROSITE" id="PS52034">
    <property type="entry name" value="PEPTIDASE_M32"/>
    <property type="match status" value="1"/>
</dbReference>
<evidence type="ECO:0000313" key="11">
    <source>
        <dbReference type="EMBL" id="GED72628.1"/>
    </source>
</evidence>
<dbReference type="InterPro" id="IPR001333">
    <property type="entry name" value="Peptidase_M32_Taq"/>
</dbReference>
<evidence type="ECO:0000256" key="7">
    <source>
        <dbReference type="ARBA" id="ARBA00061580"/>
    </source>
</evidence>
<keyword evidence="4 8" id="KW-0378">Hydrolase</keyword>
<keyword evidence="1 8" id="KW-0121">Carboxypeptidase</keyword>
<evidence type="ECO:0000313" key="14">
    <source>
        <dbReference type="Proteomes" id="UP000319578"/>
    </source>
</evidence>
<dbReference type="Proteomes" id="UP000036834">
    <property type="component" value="Unassembled WGS sequence"/>
</dbReference>
<dbReference type="FunFam" id="1.10.1370.30:FF:000003">
    <property type="entry name" value="Thermostable carboxypeptidase 1"/>
    <property type="match status" value="1"/>
</dbReference>
<evidence type="ECO:0000313" key="13">
    <source>
        <dbReference type="Proteomes" id="UP000036834"/>
    </source>
</evidence>
<evidence type="ECO:0000256" key="2">
    <source>
        <dbReference type="ARBA" id="ARBA00022670"/>
    </source>
</evidence>
<dbReference type="PANTHER" id="PTHR34217">
    <property type="entry name" value="METAL-DEPENDENT CARBOXYPEPTIDASE"/>
    <property type="match status" value="1"/>
</dbReference>
<dbReference type="EC" id="3.4.17.19" evidence="8"/>
<accession>A0A0K9YNQ1</accession>
<dbReference type="GO" id="GO:0004181">
    <property type="term" value="F:metallocarboxypeptidase activity"/>
    <property type="evidence" value="ECO:0007669"/>
    <property type="project" value="UniProtKB-UniRule"/>
</dbReference>
<feature type="binding site" evidence="9">
    <location>
        <position position="301"/>
    </location>
    <ligand>
        <name>Zn(2+)</name>
        <dbReference type="ChEBI" id="CHEBI:29105"/>
        <note>catalytic</note>
    </ligand>
</feature>
<proteinExistence type="inferred from homology"/>